<organism evidence="1 2">
    <name type="scientific">Epichloe festucae (strain Fl1)</name>
    <dbReference type="NCBI Taxonomy" id="877507"/>
    <lineage>
        <taxon>Eukaryota</taxon>
        <taxon>Fungi</taxon>
        <taxon>Dikarya</taxon>
        <taxon>Ascomycota</taxon>
        <taxon>Pezizomycotina</taxon>
        <taxon>Sordariomycetes</taxon>
        <taxon>Hypocreomycetidae</taxon>
        <taxon>Hypocreales</taxon>
        <taxon>Clavicipitaceae</taxon>
        <taxon>Epichloe</taxon>
    </lineage>
</organism>
<reference evidence="1 2" key="1">
    <citation type="journal article" date="2018" name="PLoS Genet.">
        <title>Repeat elements organise 3D genome structure and mediate transcription in the filamentous fungus Epichloe festucae.</title>
        <authorList>
            <person name="Winter D.J."/>
            <person name="Ganley A.R.D."/>
            <person name="Young C.A."/>
            <person name="Liachko I."/>
            <person name="Schardl C.L."/>
            <person name="Dupont P.Y."/>
            <person name="Berry D."/>
            <person name="Ram A."/>
            <person name="Scott B."/>
            <person name="Cox M.P."/>
        </authorList>
    </citation>
    <scope>NUCLEOTIDE SEQUENCE [LARGE SCALE GENOMIC DNA]</scope>
    <source>
        <strain evidence="1 2">Fl1</strain>
    </source>
</reference>
<evidence type="ECO:0000313" key="2">
    <source>
        <dbReference type="Proteomes" id="UP000594364"/>
    </source>
</evidence>
<protein>
    <submittedName>
        <fullName evidence="1">Uncharacterized protein</fullName>
    </submittedName>
</protein>
<accession>A0A7S9PTN4</accession>
<gene>
    <name evidence="1" type="ORF">C2857_000146</name>
</gene>
<proteinExistence type="predicted"/>
<dbReference type="Proteomes" id="UP000594364">
    <property type="component" value="Chromosome 2"/>
</dbReference>
<dbReference type="AlphaFoldDB" id="A0A7S9PTN4"/>
<name>A0A7S9PTN4_EPIFF</name>
<dbReference type="OrthoDB" id="4879292at2759"/>
<evidence type="ECO:0000313" key="1">
    <source>
        <dbReference type="EMBL" id="QPG95326.1"/>
    </source>
</evidence>
<sequence length="538" mass="60674">MDSCVDPHCVLCTQELKDGDAILRVLCKEDKCPREDKFYPCVISNCRHQDGLAQACHLTCAKEGVPSLGACRVTSWDPDFEGLIVRSAHPERESIHSSTSRLDLARLTLQAEEKITKASRGEVKTSSCIWATYAKLHGETYVSTLSNTPTADLLYDPKTNSTANVIYVARGPLGVKKVVFACSTEILETQSCPWDWWQALPLSEGCRLQFDFDGLKIRNLRIDQHGDCKQPLWSAPIFRPELVRFPLSPSTRPSRFNRVMVNDPGTTGYSVAWNPAYQALRLVRHTASDSVSCYANMPDDSITWLYIPISRGELLADIWRRDCDQYFWKTVDLIIVTTTGRVHVLGKHPTPGQAYTYSCIARLRSEPDYLYIDDSDGIRELALSPAPEINDAQILHIPTPISRYPAITSVESYFYTFGRLENLDSIRLCNFNGTVTGLLLHYHDSSRATVGQVRLDRLGAEQRVPCDATIRFVILRETDRCPYVRSVIVFTASTPRNLLPAATDLDFDITCHGILEWWYTRRQCQLAHNGRTSASTRI</sequence>
<dbReference type="EMBL" id="CP031386">
    <property type="protein sequence ID" value="QPG95326.1"/>
    <property type="molecule type" value="Genomic_DNA"/>
</dbReference>
<keyword evidence="2" id="KW-1185">Reference proteome</keyword>